<feature type="region of interest" description="Disordered" evidence="1">
    <location>
        <begin position="1"/>
        <end position="69"/>
    </location>
</feature>
<dbReference type="Proteomes" id="UP000001067">
    <property type="component" value="Unassembled WGS sequence"/>
</dbReference>
<dbReference type="PANTHER" id="PTHR40069">
    <property type="entry name" value="YWBE PROTEIN"/>
    <property type="match status" value="1"/>
</dbReference>
<name>E3RJR2_PYRTT</name>
<dbReference type="eggNOG" id="ENOG502SA6U">
    <property type="taxonomic scope" value="Eukaryota"/>
</dbReference>
<reference evidence="2 3" key="1">
    <citation type="journal article" date="2010" name="Genome Biol.">
        <title>A first genome assembly of the barley fungal pathogen Pyrenophora teres f. teres.</title>
        <authorList>
            <person name="Ellwood S.R."/>
            <person name="Liu Z."/>
            <person name="Syme R.A."/>
            <person name="Lai Z."/>
            <person name="Hane J.K."/>
            <person name="Keiper F."/>
            <person name="Moffat C.S."/>
            <person name="Oliver R.P."/>
            <person name="Friesen T.L."/>
        </authorList>
    </citation>
    <scope>NUCLEOTIDE SEQUENCE [LARGE SCALE GENOMIC DNA]</scope>
    <source>
        <strain evidence="2 3">0-1</strain>
    </source>
</reference>
<evidence type="ECO:0000313" key="3">
    <source>
        <dbReference type="Proteomes" id="UP000001067"/>
    </source>
</evidence>
<dbReference type="EMBL" id="GL533554">
    <property type="protein sequence ID" value="EFQ93998.1"/>
    <property type="molecule type" value="Genomic_DNA"/>
</dbReference>
<sequence>MQTQGRGRGRDNIGTISSNPASSSRGRGRGRGTNTPVPSQIRGQTRGRGRGRTPNTLRDPDYPRVPAYSSITPGTAVSIILKQDQPTGHQVKGIVADLLTRGDHPRGVKVRLRDGRVGRVQGLVAEAEGVRGEALVGGVGAGLGRNVEGGGGGMRGGRVERDIRDEDEYLYDEGSRRGARELGLFAALEEADRRHAQSGSTGRGAVGEVATCPICGVFEGDEAAVAHHVEEHFGE</sequence>
<dbReference type="OrthoDB" id="20105at2759"/>
<gene>
    <name evidence="2" type="ORF">PTT_08423</name>
</gene>
<accession>E3RJR2</accession>
<dbReference type="HOGENOM" id="CLU_085124_0_0_1"/>
<evidence type="ECO:0000256" key="1">
    <source>
        <dbReference type="SAM" id="MobiDB-lite"/>
    </source>
</evidence>
<dbReference type="PANTHER" id="PTHR40069:SF1">
    <property type="entry name" value="YWBE PROTEIN"/>
    <property type="match status" value="1"/>
</dbReference>
<dbReference type="InterPro" id="IPR019240">
    <property type="entry name" value="DUF2196"/>
</dbReference>
<dbReference type="NCBIfam" id="TIGR03833">
    <property type="entry name" value="YwbE family protein"/>
    <property type="match status" value="1"/>
</dbReference>
<evidence type="ECO:0000313" key="2">
    <source>
        <dbReference type="EMBL" id="EFQ93998.1"/>
    </source>
</evidence>
<dbReference type="Pfam" id="PF09962">
    <property type="entry name" value="DUF2196"/>
    <property type="match status" value="1"/>
</dbReference>
<organism evidence="3">
    <name type="scientific">Pyrenophora teres f. teres (strain 0-1)</name>
    <name type="common">Barley net blotch fungus</name>
    <name type="synonym">Drechslera teres f. teres</name>
    <dbReference type="NCBI Taxonomy" id="861557"/>
    <lineage>
        <taxon>Eukaryota</taxon>
        <taxon>Fungi</taxon>
        <taxon>Dikarya</taxon>
        <taxon>Ascomycota</taxon>
        <taxon>Pezizomycotina</taxon>
        <taxon>Dothideomycetes</taxon>
        <taxon>Pleosporomycetidae</taxon>
        <taxon>Pleosporales</taxon>
        <taxon>Pleosporineae</taxon>
        <taxon>Pleosporaceae</taxon>
        <taxon>Pyrenophora</taxon>
    </lineage>
</organism>
<protein>
    <submittedName>
        <fullName evidence="2">Uncharacterized protein</fullName>
    </submittedName>
</protein>
<dbReference type="AlphaFoldDB" id="E3RJR2"/>
<keyword evidence="3" id="KW-1185">Reference proteome</keyword>
<dbReference type="KEGG" id="pte:PTT_08423"/>
<proteinExistence type="predicted"/>